<feature type="transmembrane region" description="Helical" evidence="11">
    <location>
        <begin position="630"/>
        <end position="649"/>
    </location>
</feature>
<evidence type="ECO:0000256" key="2">
    <source>
        <dbReference type="ARBA" id="ARBA00022448"/>
    </source>
</evidence>
<dbReference type="AlphaFoldDB" id="A0A2A2TLC7"/>
<evidence type="ECO:0000313" key="16">
    <source>
        <dbReference type="Proteomes" id="UP000218238"/>
    </source>
</evidence>
<keyword evidence="6" id="KW-0378">Hydrolase</keyword>
<keyword evidence="4 11" id="KW-0812">Transmembrane</keyword>
<dbReference type="GO" id="GO:0008234">
    <property type="term" value="F:cysteine-type peptidase activity"/>
    <property type="evidence" value="ECO:0007669"/>
    <property type="project" value="UniProtKB-KW"/>
</dbReference>
<keyword evidence="8" id="KW-0067">ATP-binding</keyword>
<evidence type="ECO:0000259" key="12">
    <source>
        <dbReference type="PROSITE" id="PS50893"/>
    </source>
</evidence>
<dbReference type="PROSITE" id="PS50929">
    <property type="entry name" value="ABC_TM1F"/>
    <property type="match status" value="1"/>
</dbReference>
<feature type="transmembrane region" description="Helical" evidence="11">
    <location>
        <begin position="603"/>
        <end position="624"/>
    </location>
</feature>
<dbReference type="PANTHER" id="PTHR43394">
    <property type="entry name" value="ATP-DEPENDENT PERMEASE MDL1, MITOCHONDRIAL"/>
    <property type="match status" value="1"/>
</dbReference>
<dbReference type="GO" id="GO:0006508">
    <property type="term" value="P:proteolysis"/>
    <property type="evidence" value="ECO:0007669"/>
    <property type="project" value="InterPro"/>
</dbReference>
<comment type="subcellular location">
    <subcellularLocation>
        <location evidence="1">Cell membrane</location>
        <topology evidence="1">Multi-pass membrane protein</topology>
    </subcellularLocation>
</comment>
<keyword evidence="5" id="KW-0547">Nucleotide-binding</keyword>
<feature type="transmembrane region" description="Helical" evidence="11">
    <location>
        <begin position="493"/>
        <end position="514"/>
    </location>
</feature>
<evidence type="ECO:0000256" key="4">
    <source>
        <dbReference type="ARBA" id="ARBA00022692"/>
    </source>
</evidence>
<feature type="transmembrane region" description="Helical" evidence="11">
    <location>
        <begin position="712"/>
        <end position="734"/>
    </location>
</feature>
<dbReference type="CDD" id="cd02418">
    <property type="entry name" value="Peptidase_C39B"/>
    <property type="match status" value="1"/>
</dbReference>
<dbReference type="Gene3D" id="3.90.70.10">
    <property type="entry name" value="Cysteine proteinases"/>
    <property type="match status" value="1"/>
</dbReference>
<dbReference type="InterPro" id="IPR017871">
    <property type="entry name" value="ABC_transporter-like_CS"/>
</dbReference>
<dbReference type="Pfam" id="PF00664">
    <property type="entry name" value="ABC_membrane"/>
    <property type="match status" value="1"/>
</dbReference>
<dbReference type="GO" id="GO:0015421">
    <property type="term" value="F:ABC-type oligopeptide transporter activity"/>
    <property type="evidence" value="ECO:0007669"/>
    <property type="project" value="TreeGrafter"/>
</dbReference>
<dbReference type="SUPFAM" id="SSF52540">
    <property type="entry name" value="P-loop containing nucleoside triphosphate hydrolases"/>
    <property type="match status" value="1"/>
</dbReference>
<organism evidence="15 16">
    <name type="scientific">Brunnivagina elsteri CCALA 953</name>
    <dbReference type="NCBI Taxonomy" id="987040"/>
    <lineage>
        <taxon>Bacteria</taxon>
        <taxon>Bacillati</taxon>
        <taxon>Cyanobacteriota</taxon>
        <taxon>Cyanophyceae</taxon>
        <taxon>Nostocales</taxon>
        <taxon>Calotrichaceae</taxon>
        <taxon>Brunnivagina</taxon>
    </lineage>
</organism>
<keyword evidence="2" id="KW-0813">Transport</keyword>
<keyword evidence="9 11" id="KW-1133">Transmembrane helix</keyword>
<dbReference type="PROSITE" id="PS50893">
    <property type="entry name" value="ABC_TRANSPORTER_2"/>
    <property type="match status" value="1"/>
</dbReference>
<proteinExistence type="predicted"/>
<dbReference type="InterPro" id="IPR014710">
    <property type="entry name" value="RmlC-like_jellyroll"/>
</dbReference>
<feature type="domain" description="ABC transmembrane type-1" evidence="13">
    <location>
        <begin position="496"/>
        <end position="775"/>
    </location>
</feature>
<dbReference type="InterPro" id="IPR011527">
    <property type="entry name" value="ABC1_TM_dom"/>
</dbReference>
<evidence type="ECO:0000256" key="1">
    <source>
        <dbReference type="ARBA" id="ARBA00004651"/>
    </source>
</evidence>
<evidence type="ECO:0000256" key="9">
    <source>
        <dbReference type="ARBA" id="ARBA00022989"/>
    </source>
</evidence>
<protein>
    <submittedName>
        <fullName evidence="15">Peptidase C39</fullName>
    </submittedName>
</protein>
<dbReference type="GO" id="GO:0005886">
    <property type="term" value="C:plasma membrane"/>
    <property type="evidence" value="ECO:0007669"/>
    <property type="project" value="UniProtKB-SubCell"/>
</dbReference>
<dbReference type="InterPro" id="IPR039421">
    <property type="entry name" value="Type_1_exporter"/>
</dbReference>
<dbReference type="InterPro" id="IPR003593">
    <property type="entry name" value="AAA+_ATPase"/>
</dbReference>
<dbReference type="Pfam" id="PF00005">
    <property type="entry name" value="ABC_tran"/>
    <property type="match status" value="1"/>
</dbReference>
<keyword evidence="7" id="KW-0645">Protease</keyword>
<name>A0A2A2TLC7_9CYAN</name>
<dbReference type="SUPFAM" id="SSF90123">
    <property type="entry name" value="ABC transporter transmembrane region"/>
    <property type="match status" value="1"/>
</dbReference>
<evidence type="ECO:0000256" key="6">
    <source>
        <dbReference type="ARBA" id="ARBA00022801"/>
    </source>
</evidence>
<reference evidence="15 16" key="1">
    <citation type="submission" date="2017-08" db="EMBL/GenBank/DDBJ databases">
        <title>Draft genome sequence of filamentous cyanobacterium Calothrix elsteri CCALA 953.</title>
        <authorList>
            <person name="Gagunashvili A.N."/>
            <person name="Elster J."/>
            <person name="Andresson O.S."/>
        </authorList>
    </citation>
    <scope>NUCLEOTIDE SEQUENCE [LARGE SCALE GENOMIC DNA]</scope>
    <source>
        <strain evidence="15 16">CCALA 953</strain>
    </source>
</reference>
<keyword evidence="7" id="KW-0788">Thiol protease</keyword>
<evidence type="ECO:0000256" key="3">
    <source>
        <dbReference type="ARBA" id="ARBA00022475"/>
    </source>
</evidence>
<evidence type="ECO:0000256" key="5">
    <source>
        <dbReference type="ARBA" id="ARBA00022741"/>
    </source>
</evidence>
<keyword evidence="16" id="KW-1185">Reference proteome</keyword>
<dbReference type="PANTHER" id="PTHR43394:SF1">
    <property type="entry name" value="ATP-BINDING CASSETTE SUB-FAMILY B MEMBER 10, MITOCHONDRIAL"/>
    <property type="match status" value="1"/>
</dbReference>
<evidence type="ECO:0000256" key="7">
    <source>
        <dbReference type="ARBA" id="ARBA00022807"/>
    </source>
</evidence>
<keyword evidence="10 11" id="KW-0472">Membrane</keyword>
<dbReference type="Gene3D" id="3.40.50.300">
    <property type="entry name" value="P-loop containing nucleotide triphosphate hydrolases"/>
    <property type="match status" value="1"/>
</dbReference>
<dbReference type="Pfam" id="PF03412">
    <property type="entry name" value="Peptidase_C39"/>
    <property type="match status" value="1"/>
</dbReference>
<dbReference type="Gene3D" id="2.60.120.10">
    <property type="entry name" value="Jelly Rolls"/>
    <property type="match status" value="1"/>
</dbReference>
<dbReference type="Proteomes" id="UP000218238">
    <property type="component" value="Unassembled WGS sequence"/>
</dbReference>
<dbReference type="SMART" id="SM00382">
    <property type="entry name" value="AAA"/>
    <property type="match status" value="1"/>
</dbReference>
<keyword evidence="3" id="KW-1003">Cell membrane</keyword>
<dbReference type="InterPro" id="IPR036640">
    <property type="entry name" value="ABC1_TM_sf"/>
</dbReference>
<evidence type="ECO:0000259" key="13">
    <source>
        <dbReference type="PROSITE" id="PS50929"/>
    </source>
</evidence>
<dbReference type="SUPFAM" id="SSF51206">
    <property type="entry name" value="cAMP-binding domain-like"/>
    <property type="match status" value="1"/>
</dbReference>
<dbReference type="InterPro" id="IPR027417">
    <property type="entry name" value="P-loop_NTPase"/>
</dbReference>
<feature type="transmembrane region" description="Helical" evidence="11">
    <location>
        <begin position="565"/>
        <end position="583"/>
    </location>
</feature>
<dbReference type="GO" id="GO:0016887">
    <property type="term" value="F:ATP hydrolysis activity"/>
    <property type="evidence" value="ECO:0007669"/>
    <property type="project" value="InterPro"/>
</dbReference>
<feature type="transmembrane region" description="Helical" evidence="11">
    <location>
        <begin position="526"/>
        <end position="545"/>
    </location>
</feature>
<gene>
    <name evidence="15" type="ORF">CK510_08570</name>
</gene>
<evidence type="ECO:0000256" key="11">
    <source>
        <dbReference type="SAM" id="Phobius"/>
    </source>
</evidence>
<evidence type="ECO:0000256" key="8">
    <source>
        <dbReference type="ARBA" id="ARBA00022840"/>
    </source>
</evidence>
<dbReference type="PROSITE" id="PS50990">
    <property type="entry name" value="PEPTIDASE_C39"/>
    <property type="match status" value="1"/>
</dbReference>
<dbReference type="GO" id="GO:0005524">
    <property type="term" value="F:ATP binding"/>
    <property type="evidence" value="ECO:0007669"/>
    <property type="project" value="UniProtKB-KW"/>
</dbReference>
<feature type="domain" description="ABC transporter" evidence="12">
    <location>
        <begin position="809"/>
        <end position="1045"/>
    </location>
</feature>
<dbReference type="OrthoDB" id="437054at2"/>
<dbReference type="InterPro" id="IPR018490">
    <property type="entry name" value="cNMP-bd_dom_sf"/>
</dbReference>
<dbReference type="CDD" id="cd18568">
    <property type="entry name" value="ABC_6TM_HetC_like"/>
    <property type="match status" value="1"/>
</dbReference>
<dbReference type="Gene3D" id="1.20.1560.10">
    <property type="entry name" value="ABC transporter type 1, transmembrane domain"/>
    <property type="match status" value="1"/>
</dbReference>
<dbReference type="InterPro" id="IPR003439">
    <property type="entry name" value="ABC_transporter-like_ATP-bd"/>
</dbReference>
<dbReference type="EMBL" id="NTFS01000067">
    <property type="protein sequence ID" value="PAX57942.1"/>
    <property type="molecule type" value="Genomic_DNA"/>
</dbReference>
<evidence type="ECO:0000259" key="14">
    <source>
        <dbReference type="PROSITE" id="PS50990"/>
    </source>
</evidence>
<comment type="caution">
    <text evidence="15">The sequence shown here is derived from an EMBL/GenBank/DDBJ whole genome shotgun (WGS) entry which is preliminary data.</text>
</comment>
<dbReference type="InterPro" id="IPR005074">
    <property type="entry name" value="Peptidase_C39"/>
</dbReference>
<dbReference type="PROSITE" id="PS00211">
    <property type="entry name" value="ABC_TRANSPORTER_1"/>
    <property type="match status" value="1"/>
</dbReference>
<feature type="domain" description="Peptidase C39" evidence="14">
    <location>
        <begin position="344"/>
        <end position="463"/>
    </location>
</feature>
<dbReference type="FunFam" id="3.40.50.300:FF:000221">
    <property type="entry name" value="Multidrug ABC transporter ATP-binding protein"/>
    <property type="match status" value="1"/>
</dbReference>
<dbReference type="RefSeq" id="WP_095721302.1">
    <property type="nucleotide sequence ID" value="NZ_NTFS01000067.1"/>
</dbReference>
<sequence length="1049" mass="118098">MKQIIESTGDSLSGTFGNFRELLADILLSLYPGNDELVDEFSQVFQIIQFNLGDEIVNYDTSKLSVELFHNREQYQGFYLVCRGRVRLVGFDPSLQREVPASLLEVSDRFGTDELFDSQPVSYRAIAATMGVVAFISSAKLKHWFNKLPSLEKDLEQVVRKQQRLIFFKSLTKLRLLSSHNLKQFIKYSVETEIKAGELLHDFPLGNRGCFWLRVGEIQSRVDTEKQNQNSPLQPPPQVGESWGYPNEIPSDWVAQTDLHLYELPREDWEIVKLIAPILVDGETLPKRGRAKKISPLTLNLQSTNISESPSFVPPAAESKIIPFPQPAKQRKRGLGKSYPFVQQQSTMDCGAACLGMISQYWGKRFSLNMLRNLAGVNRSGATLKNLAVAAEKLGFHARPVRASLNRLVEEKSPWIAHWQGEHYVVVYRVKRNQILIADPAIAKRWLSIPDFQAGWTGYALLLSPTGLLQQIPNAKPTFGKIWGAFLPYSSTLLPIVMASILLQVFGLVTPLFTQIILDQVVVHKSFISLHVFAIGLLIFSVWRIGLGGVRQYLLDYFSNRVDLTLISAFVSHALNLPLEFFATRHVGDIITRVQENQKIQVFLTRQAVTTALDALMAFVYVGLMLYYNWQLTLLVLAILPPIIILTVVSSPMLRQVSRNVFHESAKQNSSLVEMFTGISTLKMAAAERDLRWLWEEHLTSMFNAQFQGQKLANNLQVIGGLINTVGSTALLWYGATLVMQDQLSIGQFVAFNMLIGNVITPVLSLVSLWDELQEVLVSVERLDDIFAAQPEESPDKPMLVLPNLHGEVQFENVSFRYNPDEQRNTLQSVTFMAHPGEAIAIVGRSGSGKSTLINLLQGLYHPTSGRILIDGYDIRHVSPQSLRRQLGVVPQECFLFSGTILENITLYRPEYELAEVVNIAKLAEAHAFIQNLPLGYNTKVGERGSALSGGQRQRIAIARALLANPRILILDEATSSLDTESERRFQDNLRRLCKERTTFIIAHRLSTVRNADCILVLDKGIIVERGNHEELMQQKGLYFHLAQQQLDI</sequence>
<accession>A0A2A2TLC7</accession>
<evidence type="ECO:0000313" key="15">
    <source>
        <dbReference type="EMBL" id="PAX57942.1"/>
    </source>
</evidence>
<evidence type="ECO:0000256" key="10">
    <source>
        <dbReference type="ARBA" id="ARBA00023136"/>
    </source>
</evidence>